<dbReference type="EMBL" id="KV750173">
    <property type="protein sequence ID" value="OCL05941.1"/>
    <property type="molecule type" value="Genomic_DNA"/>
</dbReference>
<feature type="chain" id="PRO_5034913167" evidence="1">
    <location>
        <begin position="17"/>
        <end position="111"/>
    </location>
</feature>
<dbReference type="AlphaFoldDB" id="A0A8E2EW22"/>
<name>A0A8E2EW22_9PEZI</name>
<accession>A0A8E2EW22</accession>
<dbReference type="PANTHER" id="PTHR40257">
    <property type="match status" value="1"/>
</dbReference>
<dbReference type="OrthoDB" id="265717at2759"/>
<evidence type="ECO:0000313" key="2">
    <source>
        <dbReference type="EMBL" id="OCL05941.1"/>
    </source>
</evidence>
<feature type="signal peptide" evidence="1">
    <location>
        <begin position="1"/>
        <end position="16"/>
    </location>
</feature>
<protein>
    <submittedName>
        <fullName evidence="2">Uncharacterized protein</fullName>
    </submittedName>
</protein>
<evidence type="ECO:0000313" key="3">
    <source>
        <dbReference type="Proteomes" id="UP000250140"/>
    </source>
</evidence>
<dbReference type="Proteomes" id="UP000250140">
    <property type="component" value="Unassembled WGS sequence"/>
</dbReference>
<gene>
    <name evidence="2" type="ORF">AOQ84DRAFT_224361</name>
</gene>
<sequence>MPLCTFHLLSLTPATTIPTFLATLHSTPLTPLTIARVIRWIILPTQTSRTPLLAHNTHWDLLLILPTTGPLPPTLQPLIQHHWTVTAGVPSQLLTSFGARNQELLHPAAAT</sequence>
<keyword evidence="1" id="KW-0732">Signal</keyword>
<proteinExistence type="predicted"/>
<organism evidence="2 3">
    <name type="scientific">Glonium stellatum</name>
    <dbReference type="NCBI Taxonomy" id="574774"/>
    <lineage>
        <taxon>Eukaryota</taxon>
        <taxon>Fungi</taxon>
        <taxon>Dikarya</taxon>
        <taxon>Ascomycota</taxon>
        <taxon>Pezizomycotina</taxon>
        <taxon>Dothideomycetes</taxon>
        <taxon>Pleosporomycetidae</taxon>
        <taxon>Gloniales</taxon>
        <taxon>Gloniaceae</taxon>
        <taxon>Glonium</taxon>
    </lineage>
</organism>
<evidence type="ECO:0000256" key="1">
    <source>
        <dbReference type="SAM" id="SignalP"/>
    </source>
</evidence>
<feature type="non-terminal residue" evidence="2">
    <location>
        <position position="111"/>
    </location>
</feature>
<reference evidence="2 3" key="1">
    <citation type="journal article" date="2016" name="Nat. Commun.">
        <title>Ectomycorrhizal ecology is imprinted in the genome of the dominant symbiotic fungus Cenococcum geophilum.</title>
        <authorList>
            <consortium name="DOE Joint Genome Institute"/>
            <person name="Peter M."/>
            <person name="Kohler A."/>
            <person name="Ohm R.A."/>
            <person name="Kuo A."/>
            <person name="Krutzmann J."/>
            <person name="Morin E."/>
            <person name="Arend M."/>
            <person name="Barry K.W."/>
            <person name="Binder M."/>
            <person name="Choi C."/>
            <person name="Clum A."/>
            <person name="Copeland A."/>
            <person name="Grisel N."/>
            <person name="Haridas S."/>
            <person name="Kipfer T."/>
            <person name="LaButti K."/>
            <person name="Lindquist E."/>
            <person name="Lipzen A."/>
            <person name="Maire R."/>
            <person name="Meier B."/>
            <person name="Mihaltcheva S."/>
            <person name="Molinier V."/>
            <person name="Murat C."/>
            <person name="Poggeler S."/>
            <person name="Quandt C.A."/>
            <person name="Sperisen C."/>
            <person name="Tritt A."/>
            <person name="Tisserant E."/>
            <person name="Crous P.W."/>
            <person name="Henrissat B."/>
            <person name="Nehls U."/>
            <person name="Egli S."/>
            <person name="Spatafora J.W."/>
            <person name="Grigoriev I.V."/>
            <person name="Martin F.M."/>
        </authorList>
    </citation>
    <scope>NUCLEOTIDE SEQUENCE [LARGE SCALE GENOMIC DNA]</scope>
    <source>
        <strain evidence="2 3">CBS 207.34</strain>
    </source>
</reference>
<dbReference type="PANTHER" id="PTHR40257:SF1">
    <property type="entry name" value="DUF1330 DOMAIN-CONTAINING PROTEIN"/>
    <property type="match status" value="1"/>
</dbReference>
<keyword evidence="3" id="KW-1185">Reference proteome</keyword>